<dbReference type="PANTHER" id="PTHR43877">
    <property type="entry name" value="AMINOALKYLPHOSPHONATE N-ACETYLTRANSFERASE-RELATED-RELATED"/>
    <property type="match status" value="1"/>
</dbReference>
<protein>
    <submittedName>
        <fullName evidence="4">Acetyltransferase, GNAT family</fullName>
    </submittedName>
</protein>
<dbReference type="InterPro" id="IPR016181">
    <property type="entry name" value="Acyl_CoA_acyltransferase"/>
</dbReference>
<gene>
    <name evidence="4" type="ordered locus">ACP_1068</name>
</gene>
<dbReference type="PANTHER" id="PTHR43877:SF2">
    <property type="entry name" value="AMINOALKYLPHOSPHONATE N-ACETYLTRANSFERASE-RELATED"/>
    <property type="match status" value="1"/>
</dbReference>
<keyword evidence="1 4" id="KW-0808">Transferase</keyword>
<dbReference type="EMBL" id="CP001472">
    <property type="protein sequence ID" value="ACO31398.1"/>
    <property type="molecule type" value="Genomic_DNA"/>
</dbReference>
<keyword evidence="5" id="KW-1185">Reference proteome</keyword>
<dbReference type="CDD" id="cd04301">
    <property type="entry name" value="NAT_SF"/>
    <property type="match status" value="1"/>
</dbReference>
<dbReference type="HOGENOM" id="CLU_825445_0_0_0"/>
<keyword evidence="2" id="KW-0012">Acyltransferase</keyword>
<dbReference type="InParanoid" id="C1F441"/>
<organism evidence="4 5">
    <name type="scientific">Acidobacterium capsulatum (strain ATCC 51196 / DSM 11244 / BCRC 80197 / JCM 7670 / NBRC 15755 / NCIMB 13165 / 161)</name>
    <dbReference type="NCBI Taxonomy" id="240015"/>
    <lineage>
        <taxon>Bacteria</taxon>
        <taxon>Pseudomonadati</taxon>
        <taxon>Acidobacteriota</taxon>
        <taxon>Terriglobia</taxon>
        <taxon>Terriglobales</taxon>
        <taxon>Acidobacteriaceae</taxon>
        <taxon>Acidobacterium</taxon>
    </lineage>
</organism>
<dbReference type="InterPro" id="IPR000182">
    <property type="entry name" value="GNAT_dom"/>
</dbReference>
<dbReference type="AlphaFoldDB" id="C1F441"/>
<proteinExistence type="predicted"/>
<dbReference type="eggNOG" id="COG0456">
    <property type="taxonomic scope" value="Bacteria"/>
</dbReference>
<name>C1F441_ACIC5</name>
<dbReference type="GO" id="GO:0016747">
    <property type="term" value="F:acyltransferase activity, transferring groups other than amino-acyl groups"/>
    <property type="evidence" value="ECO:0007669"/>
    <property type="project" value="InterPro"/>
</dbReference>
<dbReference type="KEGG" id="aca:ACP_1068"/>
<accession>C1F441</accession>
<feature type="domain" description="N-acetyltransferase" evidence="3">
    <location>
        <begin position="168"/>
        <end position="325"/>
    </location>
</feature>
<sequence length="336" mass="37563">MTQAVQVDILDLRHFSASSLKPLLDVENQAWSQRLRWNYRTSIDLILQYLDSRVLPGFVAVEGTRVIGYVFCVYEDSKAVIGDVFSTGSSDGRLPAQEIERQLLEQLIQMLQNSPGTERIESQLLLHPSGRLAQVFRAHDFQVYQRDFMEMKLTAATAPAGITVPVGLRMRSWAEEDFTPAAHLISEAYAGHLDSRINDQYQTIPGSLRFLHNIVRFPGCGLFDAAASRVLVSESTGEMAGVLLCSRVQEKIGHVTQVCMAPRWRRRGLAASLLQDCAHDLRKRGFELLTLTVTQANHNAVRLYERLGFTRLHSFDAVLWVRGLSAYGGSVPGTGF</sequence>
<dbReference type="RefSeq" id="WP_015896227.1">
    <property type="nucleotide sequence ID" value="NC_012483.1"/>
</dbReference>
<dbReference type="PROSITE" id="PS51186">
    <property type="entry name" value="GNAT"/>
    <property type="match status" value="2"/>
</dbReference>
<dbReference type="Pfam" id="PF00583">
    <property type="entry name" value="Acetyltransf_1"/>
    <property type="match status" value="1"/>
</dbReference>
<reference evidence="4 5" key="1">
    <citation type="journal article" date="2009" name="Appl. Environ. Microbiol.">
        <title>Three genomes from the phylum Acidobacteria provide insight into the lifestyles of these microorganisms in soils.</title>
        <authorList>
            <person name="Ward N.L."/>
            <person name="Challacombe J.F."/>
            <person name="Janssen P.H."/>
            <person name="Henrissat B."/>
            <person name="Coutinho P.M."/>
            <person name="Wu M."/>
            <person name="Xie G."/>
            <person name="Haft D.H."/>
            <person name="Sait M."/>
            <person name="Badger J."/>
            <person name="Barabote R.D."/>
            <person name="Bradley B."/>
            <person name="Brettin T.S."/>
            <person name="Brinkac L.M."/>
            <person name="Bruce D."/>
            <person name="Creasy T."/>
            <person name="Daugherty S.C."/>
            <person name="Davidsen T.M."/>
            <person name="DeBoy R.T."/>
            <person name="Detter J.C."/>
            <person name="Dodson R.J."/>
            <person name="Durkin A.S."/>
            <person name="Ganapathy A."/>
            <person name="Gwinn-Giglio M."/>
            <person name="Han C.S."/>
            <person name="Khouri H."/>
            <person name="Kiss H."/>
            <person name="Kothari S.P."/>
            <person name="Madupu R."/>
            <person name="Nelson K.E."/>
            <person name="Nelson W.C."/>
            <person name="Paulsen I."/>
            <person name="Penn K."/>
            <person name="Ren Q."/>
            <person name="Rosovitz M.J."/>
            <person name="Selengut J.D."/>
            <person name="Shrivastava S."/>
            <person name="Sullivan S.A."/>
            <person name="Tapia R."/>
            <person name="Thompson L.S."/>
            <person name="Watkins K.L."/>
            <person name="Yang Q."/>
            <person name="Yu C."/>
            <person name="Zafar N."/>
            <person name="Zhou L."/>
            <person name="Kuske C.R."/>
        </authorList>
    </citation>
    <scope>NUCLEOTIDE SEQUENCE [LARGE SCALE GENOMIC DNA]</scope>
    <source>
        <strain evidence="5">ATCC 51196 / DSM 11244 / BCRC 80197 / JCM 7670 / NBRC 15755 / NCIMB 13165 / 161</strain>
    </source>
</reference>
<dbReference type="STRING" id="240015.ACP_1068"/>
<dbReference type="OrthoDB" id="106155at2"/>
<dbReference type="InterPro" id="IPR050832">
    <property type="entry name" value="Bact_Acetyltransf"/>
</dbReference>
<feature type="domain" description="N-acetyltransferase" evidence="3">
    <location>
        <begin position="10"/>
        <end position="156"/>
    </location>
</feature>
<dbReference type="SUPFAM" id="SSF55729">
    <property type="entry name" value="Acyl-CoA N-acyltransferases (Nat)"/>
    <property type="match status" value="2"/>
</dbReference>
<dbReference type="Gene3D" id="3.40.630.30">
    <property type="match status" value="1"/>
</dbReference>
<evidence type="ECO:0000259" key="3">
    <source>
        <dbReference type="PROSITE" id="PS51186"/>
    </source>
</evidence>
<evidence type="ECO:0000313" key="4">
    <source>
        <dbReference type="EMBL" id="ACO31398.1"/>
    </source>
</evidence>
<evidence type="ECO:0000256" key="2">
    <source>
        <dbReference type="ARBA" id="ARBA00023315"/>
    </source>
</evidence>
<evidence type="ECO:0000256" key="1">
    <source>
        <dbReference type="ARBA" id="ARBA00022679"/>
    </source>
</evidence>
<evidence type="ECO:0000313" key="5">
    <source>
        <dbReference type="Proteomes" id="UP000002207"/>
    </source>
</evidence>
<dbReference type="Proteomes" id="UP000002207">
    <property type="component" value="Chromosome"/>
</dbReference>